<feature type="non-terminal residue" evidence="1">
    <location>
        <position position="1"/>
    </location>
</feature>
<sequence length="158" mass="17140">VSSKSLKEGTGPVGIIGGVSEVCSLKCSRIYASKRELVMKTMIRICSSHSVHTDPPGFQSKVTEPLFYGKLNRIKRLYSGSLGKVGGGTFLLEFLDVLCAEMSVIGDHRAILPTHDFHNHVSRDANYHKVGCNCPSEIVLGNLIVTVRALKPSSIKSL</sequence>
<reference evidence="1" key="1">
    <citation type="submission" date="2018-05" db="EMBL/GenBank/DDBJ databases">
        <authorList>
            <person name="Lanie J.A."/>
            <person name="Ng W.-L."/>
            <person name="Kazmierczak K.M."/>
            <person name="Andrzejewski T.M."/>
            <person name="Davidsen T.M."/>
            <person name="Wayne K.J."/>
            <person name="Tettelin H."/>
            <person name="Glass J.I."/>
            <person name="Rusch D."/>
            <person name="Podicherti R."/>
            <person name="Tsui H.-C.T."/>
            <person name="Winkler M.E."/>
        </authorList>
    </citation>
    <scope>NUCLEOTIDE SEQUENCE</scope>
</reference>
<gene>
    <name evidence="1" type="ORF">METZ01_LOCUS134360</name>
</gene>
<accession>A0A381YWU8</accession>
<name>A0A381YWU8_9ZZZZ</name>
<protein>
    <submittedName>
        <fullName evidence="1">Uncharacterized protein</fullName>
    </submittedName>
</protein>
<dbReference type="EMBL" id="UINC01019268">
    <property type="protein sequence ID" value="SVA81506.1"/>
    <property type="molecule type" value="Genomic_DNA"/>
</dbReference>
<dbReference type="AlphaFoldDB" id="A0A381YWU8"/>
<proteinExistence type="predicted"/>
<evidence type="ECO:0000313" key="1">
    <source>
        <dbReference type="EMBL" id="SVA81506.1"/>
    </source>
</evidence>
<organism evidence="1">
    <name type="scientific">marine metagenome</name>
    <dbReference type="NCBI Taxonomy" id="408172"/>
    <lineage>
        <taxon>unclassified sequences</taxon>
        <taxon>metagenomes</taxon>
        <taxon>ecological metagenomes</taxon>
    </lineage>
</organism>